<keyword evidence="3" id="KW-1185">Reference proteome</keyword>
<reference evidence="2 3" key="1">
    <citation type="submission" date="2023-01" db="EMBL/GenBank/DDBJ databases">
        <title>Psychrosphaera sp. nov., isolated from marine algae.</title>
        <authorList>
            <person name="Bayburt H."/>
            <person name="Choi B.J."/>
            <person name="Kim J.M."/>
            <person name="Choi D.G."/>
            <person name="Jeon C.O."/>
        </authorList>
    </citation>
    <scope>NUCLEOTIDE SEQUENCE [LARGE SCALE GENOMIC DNA]</scope>
    <source>
        <strain evidence="2 3">G1-22</strain>
    </source>
</reference>
<gene>
    <name evidence="2" type="ORF">PN838_08485</name>
</gene>
<keyword evidence="1" id="KW-0472">Membrane</keyword>
<feature type="transmembrane region" description="Helical" evidence="1">
    <location>
        <begin position="345"/>
        <end position="366"/>
    </location>
</feature>
<name>A0ABT5FB89_9GAMM</name>
<keyword evidence="1" id="KW-0812">Transmembrane</keyword>
<dbReference type="EMBL" id="JAQOMS010000002">
    <property type="protein sequence ID" value="MDC2888805.1"/>
    <property type="molecule type" value="Genomic_DNA"/>
</dbReference>
<evidence type="ECO:0000313" key="2">
    <source>
        <dbReference type="EMBL" id="MDC2888805.1"/>
    </source>
</evidence>
<accession>A0ABT5FB89</accession>
<dbReference type="RefSeq" id="WP_272180376.1">
    <property type="nucleotide sequence ID" value="NZ_JAQOMS010000002.1"/>
</dbReference>
<sequence length="394" mass="44007">MKYGLFLADYVEYMSQSGVPVSYIATSKEYVGVITVDRAKVAIETLQDALTARDIDMPLIIDAGTWSLSNGIKLIGNYQAKGINQYVAGYSSHNYWSGETKSWGDFIQAANDAGKFAYNEESGHGGGGQTIYESDFNYALGTYAAKTEMYSAGLQGEAIFELWPRGYNEIQTNKYFAKPIFFNKGTDGRRMRSYYLMKHFANNAVDSKYVSASTTNLDSLSTMAFIKGDSLALWVINNQNDAQDEVEFVIDQLNLKTGMTVQHRVWQESTAIEGLASTIELQQDGKFTADIDMNSLNLFIIKPQYPLTQFVKTDDGEFTEMNNQAVAVIEAGIPLSLNPNRLQRAHGIGMVQIISAPIKLIFNCLILRLRWRVIIRQLLVTAMAILAQSLLNWL</sequence>
<comment type="caution">
    <text evidence="2">The sequence shown here is derived from an EMBL/GenBank/DDBJ whole genome shotgun (WGS) entry which is preliminary data.</text>
</comment>
<dbReference type="Gene3D" id="3.20.20.80">
    <property type="entry name" value="Glycosidases"/>
    <property type="match status" value="1"/>
</dbReference>
<protein>
    <submittedName>
        <fullName evidence="2">Uncharacterized protein</fullName>
    </submittedName>
</protein>
<evidence type="ECO:0000256" key="1">
    <source>
        <dbReference type="SAM" id="Phobius"/>
    </source>
</evidence>
<organism evidence="2 3">
    <name type="scientific">Psychrosphaera algicola</name>
    <dbReference type="NCBI Taxonomy" id="3023714"/>
    <lineage>
        <taxon>Bacteria</taxon>
        <taxon>Pseudomonadati</taxon>
        <taxon>Pseudomonadota</taxon>
        <taxon>Gammaproteobacteria</taxon>
        <taxon>Alteromonadales</taxon>
        <taxon>Pseudoalteromonadaceae</taxon>
        <taxon>Psychrosphaera</taxon>
    </lineage>
</organism>
<dbReference type="Proteomes" id="UP001528411">
    <property type="component" value="Unassembled WGS sequence"/>
</dbReference>
<keyword evidence="1" id="KW-1133">Transmembrane helix</keyword>
<proteinExistence type="predicted"/>
<evidence type="ECO:0000313" key="3">
    <source>
        <dbReference type="Proteomes" id="UP001528411"/>
    </source>
</evidence>